<dbReference type="InterPro" id="IPR027417">
    <property type="entry name" value="P-loop_NTPase"/>
</dbReference>
<evidence type="ECO:0000313" key="5">
    <source>
        <dbReference type="EMBL" id="MEQ2555575.1"/>
    </source>
</evidence>
<dbReference type="InterPro" id="IPR015854">
    <property type="entry name" value="ABC_transpr_LolD-like"/>
</dbReference>
<keyword evidence="6" id="KW-1185">Reference proteome</keyword>
<evidence type="ECO:0000313" key="6">
    <source>
        <dbReference type="Proteomes" id="UP001546774"/>
    </source>
</evidence>
<dbReference type="Pfam" id="PF00005">
    <property type="entry name" value="ABC_tran"/>
    <property type="match status" value="1"/>
</dbReference>
<evidence type="ECO:0000256" key="3">
    <source>
        <dbReference type="ARBA" id="ARBA00022840"/>
    </source>
</evidence>
<dbReference type="PROSITE" id="PS00211">
    <property type="entry name" value="ABC_TRANSPORTER_1"/>
    <property type="match status" value="1"/>
</dbReference>
<feature type="domain" description="ABC transporter" evidence="4">
    <location>
        <begin position="2"/>
        <end position="219"/>
    </location>
</feature>
<evidence type="ECO:0000256" key="1">
    <source>
        <dbReference type="ARBA" id="ARBA00022448"/>
    </source>
</evidence>
<dbReference type="CDD" id="cd03255">
    <property type="entry name" value="ABC_MJ0796_LolCDE_FtsE"/>
    <property type="match status" value="1"/>
</dbReference>
<dbReference type="SUPFAM" id="SSF52540">
    <property type="entry name" value="P-loop containing nucleoside triphosphate hydrolases"/>
    <property type="match status" value="1"/>
</dbReference>
<accession>A0ABV1H793</accession>
<proteinExistence type="predicted"/>
<dbReference type="PANTHER" id="PTHR24220">
    <property type="entry name" value="IMPORT ATP-BINDING PROTEIN"/>
    <property type="match status" value="1"/>
</dbReference>
<gene>
    <name evidence="5" type="ORF">WMO37_11250</name>
</gene>
<dbReference type="EMBL" id="JBBMFS010000010">
    <property type="protein sequence ID" value="MEQ2555575.1"/>
    <property type="molecule type" value="Genomic_DNA"/>
</dbReference>
<keyword evidence="1" id="KW-0813">Transport</keyword>
<dbReference type="InterPro" id="IPR003593">
    <property type="entry name" value="AAA+_ATPase"/>
</dbReference>
<comment type="caution">
    <text evidence="5">The sequence shown here is derived from an EMBL/GenBank/DDBJ whole genome shotgun (WGS) entry which is preliminary data.</text>
</comment>
<name>A0ABV1H793_9FIRM</name>
<dbReference type="InterPro" id="IPR017871">
    <property type="entry name" value="ABC_transporter-like_CS"/>
</dbReference>
<dbReference type="InterPro" id="IPR017911">
    <property type="entry name" value="MacB-like_ATP-bd"/>
</dbReference>
<evidence type="ECO:0000259" key="4">
    <source>
        <dbReference type="PROSITE" id="PS50893"/>
    </source>
</evidence>
<sequence length="219" mass="24820">MLRVKNIDLEYIDGRTKRTIFSNVSFDIHSGEFVSLLGPSGSGKSSLLYIVSLLKTPTAGEIYLDDVMISEAKNKNEIRYENFGFVFQHHFLIPHLTVLENVCTASYEKNVEKQAKDLLERLGLKDLINQKPYKLSGGERQRVAIARAVVKKPRILFADEPTASLDHHTAQEIMKIFSELQENTTIVCATHDYGILPQTARILRIKDGKVVEDETEENE</sequence>
<reference evidence="5" key="1">
    <citation type="submission" date="2024-03" db="EMBL/GenBank/DDBJ databases">
        <title>Human intestinal bacterial collection.</title>
        <authorList>
            <person name="Pauvert C."/>
            <person name="Hitch T.C.A."/>
            <person name="Clavel T."/>
        </authorList>
    </citation>
    <scope>NUCLEOTIDE SEQUENCE [LARGE SCALE GENOMIC DNA]</scope>
    <source>
        <strain evidence="5">CLA-AA-H89B</strain>
    </source>
</reference>
<dbReference type="PROSITE" id="PS50893">
    <property type="entry name" value="ABC_TRANSPORTER_2"/>
    <property type="match status" value="1"/>
</dbReference>
<organism evidence="5 6">
    <name type="scientific">Lachnospira intestinalis</name>
    <dbReference type="NCBI Taxonomy" id="3133158"/>
    <lineage>
        <taxon>Bacteria</taxon>
        <taxon>Bacillati</taxon>
        <taxon>Bacillota</taxon>
        <taxon>Clostridia</taxon>
        <taxon>Lachnospirales</taxon>
        <taxon>Lachnospiraceae</taxon>
        <taxon>Lachnospira</taxon>
    </lineage>
</organism>
<dbReference type="GO" id="GO:0005524">
    <property type="term" value="F:ATP binding"/>
    <property type="evidence" value="ECO:0007669"/>
    <property type="project" value="UniProtKB-KW"/>
</dbReference>
<protein>
    <submittedName>
        <fullName evidence="5">ABC transporter ATP-binding protein</fullName>
    </submittedName>
</protein>
<keyword evidence="2" id="KW-0547">Nucleotide-binding</keyword>
<dbReference type="Proteomes" id="UP001546774">
    <property type="component" value="Unassembled WGS sequence"/>
</dbReference>
<dbReference type="PANTHER" id="PTHR24220:SF86">
    <property type="entry name" value="ABC TRANSPORTER ABCH.1"/>
    <property type="match status" value="1"/>
</dbReference>
<dbReference type="SMART" id="SM00382">
    <property type="entry name" value="AAA"/>
    <property type="match status" value="1"/>
</dbReference>
<evidence type="ECO:0000256" key="2">
    <source>
        <dbReference type="ARBA" id="ARBA00022741"/>
    </source>
</evidence>
<keyword evidence="3 5" id="KW-0067">ATP-binding</keyword>
<dbReference type="Gene3D" id="3.40.50.300">
    <property type="entry name" value="P-loop containing nucleotide triphosphate hydrolases"/>
    <property type="match status" value="1"/>
</dbReference>
<dbReference type="InterPro" id="IPR003439">
    <property type="entry name" value="ABC_transporter-like_ATP-bd"/>
</dbReference>